<dbReference type="InterPro" id="IPR003950">
    <property type="entry name" value="K_chnl_volt-dep_ELK"/>
</dbReference>
<feature type="transmembrane region" description="Helical" evidence="24">
    <location>
        <begin position="251"/>
        <end position="273"/>
    </location>
</feature>
<keyword evidence="6" id="KW-0631">Potassium channel</keyword>
<keyword evidence="10" id="KW-0406">Ion transport</keyword>
<comment type="subcellular location">
    <subcellularLocation>
        <location evidence="1">Cell membrane</location>
        <topology evidence="1">Multi-pass membrane protein</topology>
    </subcellularLocation>
</comment>
<evidence type="ECO:0000256" key="5">
    <source>
        <dbReference type="ARBA" id="ARBA00022692"/>
    </source>
</evidence>
<evidence type="ECO:0000256" key="20">
    <source>
        <dbReference type="ARBA" id="ARBA00076368"/>
    </source>
</evidence>
<feature type="compositionally biased region" description="Polar residues" evidence="23">
    <location>
        <begin position="916"/>
        <end position="931"/>
    </location>
</feature>
<dbReference type="FunFam" id="1.10.287.70:FF:000123">
    <property type="entry name" value="Potassium channel KAT3"/>
    <property type="match status" value="1"/>
</dbReference>
<keyword evidence="8" id="KW-0630">Potassium</keyword>
<dbReference type="SUPFAM" id="SSF51206">
    <property type="entry name" value="cAMP-binding domain-like"/>
    <property type="match status" value="1"/>
</dbReference>
<dbReference type="OrthoDB" id="447251at2759"/>
<dbReference type="Gene3D" id="1.10.1200.260">
    <property type="match status" value="1"/>
</dbReference>
<evidence type="ECO:0000313" key="28">
    <source>
        <dbReference type="EMBL" id="RWS14048.1"/>
    </source>
</evidence>
<dbReference type="FunFam" id="1.10.1200.260:FF:000002">
    <property type="entry name" value="Potassium voltage-gated channel subfamily H member 8"/>
    <property type="match status" value="1"/>
</dbReference>
<feature type="compositionally biased region" description="Polar residues" evidence="23">
    <location>
        <begin position="939"/>
        <end position="948"/>
    </location>
</feature>
<dbReference type="InterPro" id="IPR014710">
    <property type="entry name" value="RmlC-like_jellyroll"/>
</dbReference>
<name>A0A3S3PK05_9ACAR</name>
<accession>A0A3S3PK05</accession>
<keyword evidence="22" id="KW-0175">Coiled coil</keyword>
<evidence type="ECO:0000256" key="10">
    <source>
        <dbReference type="ARBA" id="ARBA00023065"/>
    </source>
</evidence>
<dbReference type="SUPFAM" id="SSF55785">
    <property type="entry name" value="PYP-like sensor domain (PAS domain)"/>
    <property type="match status" value="1"/>
</dbReference>
<evidence type="ECO:0000259" key="25">
    <source>
        <dbReference type="PROSITE" id="PS50042"/>
    </source>
</evidence>
<evidence type="ECO:0000256" key="1">
    <source>
        <dbReference type="ARBA" id="ARBA00004651"/>
    </source>
</evidence>
<feature type="compositionally biased region" description="Acidic residues" evidence="23">
    <location>
        <begin position="126"/>
        <end position="143"/>
    </location>
</feature>
<feature type="region of interest" description="Disordered" evidence="23">
    <location>
        <begin position="123"/>
        <end position="152"/>
    </location>
</feature>
<dbReference type="Pfam" id="PF13426">
    <property type="entry name" value="PAS_9"/>
    <property type="match status" value="1"/>
</dbReference>
<keyword evidence="3" id="KW-1003">Cell membrane</keyword>
<dbReference type="CDD" id="cd00038">
    <property type="entry name" value="CAP_ED"/>
    <property type="match status" value="1"/>
</dbReference>
<dbReference type="Gene3D" id="3.30.450.20">
    <property type="entry name" value="PAS domain"/>
    <property type="match status" value="1"/>
</dbReference>
<dbReference type="Proteomes" id="UP000285301">
    <property type="component" value="Unassembled WGS sequence"/>
</dbReference>
<sequence length="974" mass="110382">MLRTMIYNLRENSNFVLGNAQVPNLYPIVYCSDGFCELTGFSRAQIMQKGCACVFLFGPDTSEEHKRQIEEALENKTELKLEVIFYKRNGTPFWCLLDIVPIKNEKHEVVLYLASHKDITKSKMDEMEDDSKDDYETENEPDENGVRSDSCVPANHYQRRRSRAVLYQLSGHYRRSISMKSKLKLNNNLLHSSALPEYKAATIKKPRFILSHYGAFKTCWDWLILIATFYVAIVVPYSASFRDNNDTPVTIYTDVFVEIIFIIDIVLNFRTTFVNKKGEVVTKSKSIVMHYLKGWLLCDLLAALPFDVLYSANLYSRNTLIHLLKLTRLLRLARLFAKMDRYSQYSYIILTLLMLMFTLVAHWLACVWYVIAVEEITANPIRWNISWLHELSRRLNYDVYNTSDTTSAYITALYFTTSSLTSVGFGNVAANTNVEKVFSVFVMLIGALMHAVVFGNVTAIIQRMYARRQQYQTKLRDLKDFFRLHQIPKHLRQRMTEFFQTTWSLNHGIDPNEILREFPDELRGDVSLHLHREILSLPIFETAPQGCLKLLSRHIRSNFCAPGEYLVHVGDALSYIYLVCNGSMEVLQNNMVVAILGKGDLVGCDIPSSLTTEALIKSSSNVKALTYCDLKSLHIPGLLDVLKLYPEFAETFCTEIVHDLTFNLREGYENDSEYPLHGAHSLTVLRKRSSMYGSNNADSAPLLSSQSRNTPRFTSSSVHNKHHDVCDLKDDMEITRNSVERLDSQMMALSKDVAKLGSEVKMTVSLLRELCKAKGMNGDHLDKAQSLEVVSPVSSSVKCKELQNVSLQSLSTFTPQASRNESRTFMKALTKISCGTQTDRFLLDDLICKMTDSGSPPPNSGYSSSSSNEEKVRYLMGLHCSKNEDSESISDDSVLKNSLTIQSMTSSRDVSPFKGSRNSWNTPFSETTSSPLPSPRPAPNTQTTSVQSDIQCAIDIECASEQGQPIKPKMSTEL</sequence>
<dbReference type="EMBL" id="NCKU01000814">
    <property type="protein sequence ID" value="RWS14048.1"/>
    <property type="molecule type" value="Genomic_DNA"/>
</dbReference>
<comment type="similarity">
    <text evidence="16">Belongs to the potassium channel family. H (Eag) (TC 1.A.1.20) subfamily. Kv12.2/KCNH3 sub-subfamily.</text>
</comment>
<keyword evidence="11 24" id="KW-0472">Membrane</keyword>
<evidence type="ECO:0000256" key="13">
    <source>
        <dbReference type="ARBA" id="ARBA00023303"/>
    </source>
</evidence>
<dbReference type="PROSITE" id="PS50042">
    <property type="entry name" value="CNMP_BINDING_3"/>
    <property type="match status" value="1"/>
</dbReference>
<evidence type="ECO:0000256" key="2">
    <source>
        <dbReference type="ARBA" id="ARBA00022448"/>
    </source>
</evidence>
<keyword evidence="2" id="KW-0813">Transport</keyword>
<evidence type="ECO:0000256" key="19">
    <source>
        <dbReference type="ARBA" id="ARBA00075971"/>
    </source>
</evidence>
<organism evidence="28 29">
    <name type="scientific">Dinothrombium tinctorium</name>
    <dbReference type="NCBI Taxonomy" id="1965070"/>
    <lineage>
        <taxon>Eukaryota</taxon>
        <taxon>Metazoa</taxon>
        <taxon>Ecdysozoa</taxon>
        <taxon>Arthropoda</taxon>
        <taxon>Chelicerata</taxon>
        <taxon>Arachnida</taxon>
        <taxon>Acari</taxon>
        <taxon>Acariformes</taxon>
        <taxon>Trombidiformes</taxon>
        <taxon>Prostigmata</taxon>
        <taxon>Anystina</taxon>
        <taxon>Parasitengona</taxon>
        <taxon>Trombidioidea</taxon>
        <taxon>Trombidiidae</taxon>
        <taxon>Dinothrombium</taxon>
    </lineage>
</organism>
<keyword evidence="12" id="KW-0325">Glycoprotein</keyword>
<evidence type="ECO:0000256" key="4">
    <source>
        <dbReference type="ARBA" id="ARBA00022538"/>
    </source>
</evidence>
<dbReference type="FunFam" id="3.30.450.20:FF:000001">
    <property type="entry name" value="Potassium voltage-gated channel subfamily H member 7"/>
    <property type="match status" value="1"/>
</dbReference>
<dbReference type="InterPro" id="IPR000595">
    <property type="entry name" value="cNMP-bd_dom"/>
</dbReference>
<dbReference type="PANTHER" id="PTHR10217:SF637">
    <property type="entry name" value="EAG-LIKE K[+] CHANNEL, ISOFORM A"/>
    <property type="match status" value="1"/>
</dbReference>
<dbReference type="PRINTS" id="PR01465">
    <property type="entry name" value="ELKCHANNEL"/>
</dbReference>
<keyword evidence="7" id="KW-0851">Voltage-gated channel</keyword>
<comment type="catalytic activity">
    <reaction evidence="14">
        <text>K(+)(in) = K(+)(out)</text>
        <dbReference type="Rhea" id="RHEA:29463"/>
        <dbReference type="ChEBI" id="CHEBI:29103"/>
    </reaction>
</comment>
<dbReference type="Pfam" id="PF00520">
    <property type="entry name" value="Ion_trans"/>
    <property type="match status" value="1"/>
</dbReference>
<evidence type="ECO:0000256" key="16">
    <source>
        <dbReference type="ARBA" id="ARBA00060723"/>
    </source>
</evidence>
<evidence type="ECO:0000313" key="29">
    <source>
        <dbReference type="Proteomes" id="UP000285301"/>
    </source>
</evidence>
<comment type="subunit">
    <text evidence="17">The potassium channel is probably composed of a homo- or heterotetrameric complex of pore-forming alpha subunits that can associate with modulating beta subunits. Interacts with KCNE1 and KCNE3; these interactions regulate KCNH3 trafficking to the plasma membrane and its subsequent voltage-gated potassium channel activity.</text>
</comment>
<dbReference type="Gene3D" id="2.60.120.10">
    <property type="entry name" value="Jelly Rolls"/>
    <property type="match status" value="1"/>
</dbReference>
<evidence type="ECO:0000256" key="9">
    <source>
        <dbReference type="ARBA" id="ARBA00022989"/>
    </source>
</evidence>
<dbReference type="FunFam" id="2.60.120.10:FF:000061">
    <property type="entry name" value="Potassium voltage-gated channel subfamily H member 3"/>
    <property type="match status" value="1"/>
</dbReference>
<dbReference type="Gene3D" id="1.10.287.70">
    <property type="match status" value="1"/>
</dbReference>
<dbReference type="PROSITE" id="PS50113">
    <property type="entry name" value="PAC"/>
    <property type="match status" value="1"/>
</dbReference>
<evidence type="ECO:0000256" key="17">
    <source>
        <dbReference type="ARBA" id="ARBA00065546"/>
    </source>
</evidence>
<evidence type="ECO:0000256" key="23">
    <source>
        <dbReference type="SAM" id="MobiDB-lite"/>
    </source>
</evidence>
<evidence type="ECO:0000256" key="7">
    <source>
        <dbReference type="ARBA" id="ARBA00022882"/>
    </source>
</evidence>
<dbReference type="InterPro" id="IPR003938">
    <property type="entry name" value="K_chnl_volt-dep_EAG/ELK/ERG"/>
</dbReference>
<feature type="transmembrane region" description="Helical" evidence="24">
    <location>
        <begin position="437"/>
        <end position="461"/>
    </location>
</feature>
<dbReference type="InterPro" id="IPR018490">
    <property type="entry name" value="cNMP-bd_dom_sf"/>
</dbReference>
<evidence type="ECO:0000256" key="24">
    <source>
        <dbReference type="SAM" id="Phobius"/>
    </source>
</evidence>
<dbReference type="InterPro" id="IPR001610">
    <property type="entry name" value="PAC"/>
</dbReference>
<dbReference type="AlphaFoldDB" id="A0A3S3PK05"/>
<evidence type="ECO:0000256" key="21">
    <source>
        <dbReference type="ARBA" id="ARBA00082966"/>
    </source>
</evidence>
<keyword evidence="4" id="KW-0633">Potassium transport</keyword>
<dbReference type="InterPro" id="IPR000014">
    <property type="entry name" value="PAS"/>
</dbReference>
<evidence type="ECO:0000256" key="8">
    <source>
        <dbReference type="ARBA" id="ARBA00022958"/>
    </source>
</evidence>
<feature type="domain" description="PAS" evidence="26">
    <location>
        <begin position="28"/>
        <end position="76"/>
    </location>
</feature>
<feature type="region of interest" description="Disordered" evidence="23">
    <location>
        <begin position="905"/>
        <end position="948"/>
    </location>
</feature>
<feature type="domain" description="Cyclic nucleotide-binding" evidence="25">
    <location>
        <begin position="539"/>
        <end position="603"/>
    </location>
</feature>
<dbReference type="InterPro" id="IPR050818">
    <property type="entry name" value="KCNH_animal-type"/>
</dbReference>
<comment type="caution">
    <text evidence="28">The sequence shown here is derived from an EMBL/GenBank/DDBJ whole genome shotgun (WGS) entry which is preliminary data.</text>
</comment>
<evidence type="ECO:0000259" key="26">
    <source>
        <dbReference type="PROSITE" id="PS50112"/>
    </source>
</evidence>
<dbReference type="GO" id="GO:0005242">
    <property type="term" value="F:inward rectifier potassium channel activity"/>
    <property type="evidence" value="ECO:0007669"/>
    <property type="project" value="UniProtKB-ARBA"/>
</dbReference>
<evidence type="ECO:0000256" key="14">
    <source>
        <dbReference type="ARBA" id="ARBA00034430"/>
    </source>
</evidence>
<feature type="domain" description="PAC" evidence="27">
    <location>
        <begin position="79"/>
        <end position="131"/>
    </location>
</feature>
<dbReference type="SMART" id="SM00086">
    <property type="entry name" value="PAC"/>
    <property type="match status" value="1"/>
</dbReference>
<keyword evidence="13" id="KW-0407">Ion channel</keyword>
<dbReference type="PANTHER" id="PTHR10217">
    <property type="entry name" value="VOLTAGE AND LIGAND GATED POTASSIUM CHANNEL"/>
    <property type="match status" value="1"/>
</dbReference>
<reference evidence="28 29" key="1">
    <citation type="journal article" date="2018" name="Gigascience">
        <title>Genomes of trombidid mites reveal novel predicted allergens and laterally-transferred genes associated with secondary metabolism.</title>
        <authorList>
            <person name="Dong X."/>
            <person name="Chaisiri K."/>
            <person name="Xia D."/>
            <person name="Armstrong S.D."/>
            <person name="Fang Y."/>
            <person name="Donnelly M.J."/>
            <person name="Kadowaki T."/>
            <person name="McGarry J.W."/>
            <person name="Darby A.C."/>
            <person name="Makepeace B.L."/>
        </authorList>
    </citation>
    <scope>NUCLEOTIDE SEQUENCE [LARGE SCALE GENOMIC DNA]</scope>
    <source>
        <strain evidence="28">UoL-WK</strain>
    </source>
</reference>
<dbReference type="GO" id="GO:0005886">
    <property type="term" value="C:plasma membrane"/>
    <property type="evidence" value="ECO:0007669"/>
    <property type="project" value="UniProtKB-SubCell"/>
</dbReference>
<dbReference type="SMART" id="SM00100">
    <property type="entry name" value="cNMP"/>
    <property type="match status" value="1"/>
</dbReference>
<feature type="transmembrane region" description="Helical" evidence="24">
    <location>
        <begin position="349"/>
        <end position="371"/>
    </location>
</feature>
<comment type="function">
    <text evidence="15">Pore-forming (alpha) subunit of a voltage-gated inwardly rectifying potassium channel. Charactherized by a fast rate of activation during depolarization followed by a rapid inactivation at much more depolarized value causing inward rectification due to a C-type inactivation mechanism. Exhibits a rapid recovery from inactivation.</text>
</comment>
<dbReference type="InterPro" id="IPR000700">
    <property type="entry name" value="PAS-assoc_C"/>
</dbReference>
<dbReference type="PRINTS" id="PR01463">
    <property type="entry name" value="EAGCHANLFMLY"/>
</dbReference>
<keyword evidence="29" id="KW-1185">Reference proteome</keyword>
<dbReference type="GO" id="GO:0034702">
    <property type="term" value="C:monoatomic ion channel complex"/>
    <property type="evidence" value="ECO:0007669"/>
    <property type="project" value="UniProtKB-KW"/>
</dbReference>
<feature type="region of interest" description="Disordered" evidence="23">
    <location>
        <begin position="696"/>
        <end position="718"/>
    </location>
</feature>
<dbReference type="GO" id="GO:0042391">
    <property type="term" value="P:regulation of membrane potential"/>
    <property type="evidence" value="ECO:0007669"/>
    <property type="project" value="TreeGrafter"/>
</dbReference>
<dbReference type="InterPro" id="IPR035965">
    <property type="entry name" value="PAS-like_dom_sf"/>
</dbReference>
<dbReference type="CDD" id="cd00130">
    <property type="entry name" value="PAS"/>
    <property type="match status" value="1"/>
</dbReference>
<evidence type="ECO:0000256" key="18">
    <source>
        <dbReference type="ARBA" id="ARBA00072860"/>
    </source>
</evidence>
<dbReference type="NCBIfam" id="TIGR00229">
    <property type="entry name" value="sensory_box"/>
    <property type="match status" value="1"/>
</dbReference>
<gene>
    <name evidence="28" type="ORF">B4U79_03831</name>
</gene>
<dbReference type="PROSITE" id="PS50112">
    <property type="entry name" value="PAS"/>
    <property type="match status" value="1"/>
</dbReference>
<proteinExistence type="inferred from homology"/>
<dbReference type="InterPro" id="IPR005821">
    <property type="entry name" value="Ion_trans_dom"/>
</dbReference>
<evidence type="ECO:0000256" key="3">
    <source>
        <dbReference type="ARBA" id="ARBA00022475"/>
    </source>
</evidence>
<evidence type="ECO:0000256" key="22">
    <source>
        <dbReference type="SAM" id="Coils"/>
    </source>
</evidence>
<evidence type="ECO:0000256" key="12">
    <source>
        <dbReference type="ARBA" id="ARBA00023180"/>
    </source>
</evidence>
<evidence type="ECO:0000259" key="27">
    <source>
        <dbReference type="PROSITE" id="PS50113"/>
    </source>
</evidence>
<keyword evidence="5 24" id="KW-0812">Transmembrane</keyword>
<evidence type="ECO:0000256" key="15">
    <source>
        <dbReference type="ARBA" id="ARBA00053640"/>
    </source>
</evidence>
<dbReference type="STRING" id="1965070.A0A3S3PK05"/>
<evidence type="ECO:0000256" key="6">
    <source>
        <dbReference type="ARBA" id="ARBA00022826"/>
    </source>
</evidence>
<feature type="coiled-coil region" evidence="22">
    <location>
        <begin position="62"/>
        <end position="89"/>
    </location>
</feature>
<feature type="transmembrane region" description="Helical" evidence="24">
    <location>
        <begin position="219"/>
        <end position="239"/>
    </location>
</feature>
<keyword evidence="9 24" id="KW-1133">Transmembrane helix</keyword>
<dbReference type="SUPFAM" id="SSF81324">
    <property type="entry name" value="Voltage-gated potassium channels"/>
    <property type="match status" value="1"/>
</dbReference>
<protein>
    <recommendedName>
        <fullName evidence="18">Voltage-gated inwardly rectifying potassium channel KCNH3</fullName>
    </recommendedName>
    <alternativeName>
        <fullName evidence="20">Ether-a-go-go-like potassium channel 2</fullName>
    </alternativeName>
    <alternativeName>
        <fullName evidence="19">Potassium voltage-gated channel subfamily H member 3</fullName>
    </alternativeName>
    <alternativeName>
        <fullName evidence="21">Voltage-gated potassium channel subunit Kv12.2</fullName>
    </alternativeName>
</protein>
<evidence type="ECO:0000256" key="11">
    <source>
        <dbReference type="ARBA" id="ARBA00023136"/>
    </source>
</evidence>